<keyword evidence="3" id="KW-1185">Reference proteome</keyword>
<dbReference type="AlphaFoldDB" id="A0A1V4HHD5"/>
<feature type="transmembrane region" description="Helical" evidence="1">
    <location>
        <begin position="35"/>
        <end position="57"/>
    </location>
</feature>
<keyword evidence="1" id="KW-0812">Transmembrane</keyword>
<keyword evidence="1" id="KW-1133">Transmembrane helix</keyword>
<sequence length="175" mass="19755">MSKLFINIFGIIFILLGFVFFLVNGSSTQDFDLGHYIGIIAPTLVMIPIGLYLHLRFFSDERARKARNIGVGGFLIVGGIFAQIAMAYDSWTYMWPGMLIALSVGLLEIYIFADRSIKFILSSSVLFVLSLIFFMNVLGEMVMGNQNQKYIYSIGFFLIGLLLLFINGFSKTKQR</sequence>
<organism evidence="2 3">
    <name type="scientific">Paenibacillus ferrarius</name>
    <dbReference type="NCBI Taxonomy" id="1469647"/>
    <lineage>
        <taxon>Bacteria</taxon>
        <taxon>Bacillati</taxon>
        <taxon>Bacillota</taxon>
        <taxon>Bacilli</taxon>
        <taxon>Bacillales</taxon>
        <taxon>Paenibacillaceae</taxon>
        <taxon>Paenibacillus</taxon>
    </lineage>
</organism>
<protein>
    <recommendedName>
        <fullName evidence="4">DUF5668 domain-containing protein</fullName>
    </recommendedName>
</protein>
<feature type="transmembrane region" description="Helical" evidence="1">
    <location>
        <begin position="94"/>
        <end position="112"/>
    </location>
</feature>
<feature type="transmembrane region" description="Helical" evidence="1">
    <location>
        <begin position="119"/>
        <end position="138"/>
    </location>
</feature>
<accession>A0A1V4HHD5</accession>
<dbReference type="RefSeq" id="WP_079414438.1">
    <property type="nucleotide sequence ID" value="NZ_MBTG01000017.1"/>
</dbReference>
<proteinExistence type="predicted"/>
<feature type="transmembrane region" description="Helical" evidence="1">
    <location>
        <begin position="150"/>
        <end position="169"/>
    </location>
</feature>
<feature type="transmembrane region" description="Helical" evidence="1">
    <location>
        <begin position="5"/>
        <end position="23"/>
    </location>
</feature>
<comment type="caution">
    <text evidence="2">The sequence shown here is derived from an EMBL/GenBank/DDBJ whole genome shotgun (WGS) entry which is preliminary data.</text>
</comment>
<reference evidence="3" key="1">
    <citation type="submission" date="2016-07" db="EMBL/GenBank/DDBJ databases">
        <authorList>
            <person name="Florea S."/>
            <person name="Webb J.S."/>
            <person name="Jaromczyk J."/>
            <person name="Schardl C.L."/>
        </authorList>
    </citation>
    <scope>NUCLEOTIDE SEQUENCE [LARGE SCALE GENOMIC DNA]</scope>
    <source>
        <strain evidence="3">CY1</strain>
    </source>
</reference>
<evidence type="ECO:0000313" key="2">
    <source>
        <dbReference type="EMBL" id="OPH56209.1"/>
    </source>
</evidence>
<feature type="transmembrane region" description="Helical" evidence="1">
    <location>
        <begin position="69"/>
        <end position="88"/>
    </location>
</feature>
<evidence type="ECO:0008006" key="4">
    <source>
        <dbReference type="Google" id="ProtNLM"/>
    </source>
</evidence>
<dbReference type="Proteomes" id="UP000190626">
    <property type="component" value="Unassembled WGS sequence"/>
</dbReference>
<name>A0A1V4HHD5_9BACL</name>
<dbReference type="OrthoDB" id="49365at2"/>
<evidence type="ECO:0000313" key="3">
    <source>
        <dbReference type="Proteomes" id="UP000190626"/>
    </source>
</evidence>
<gene>
    <name evidence="2" type="ORF">BC351_29005</name>
</gene>
<evidence type="ECO:0000256" key="1">
    <source>
        <dbReference type="SAM" id="Phobius"/>
    </source>
</evidence>
<keyword evidence="1" id="KW-0472">Membrane</keyword>
<dbReference type="EMBL" id="MBTG01000017">
    <property type="protein sequence ID" value="OPH56209.1"/>
    <property type="molecule type" value="Genomic_DNA"/>
</dbReference>